<name>A0A6J5M852_9CAUD</name>
<organism evidence="1">
    <name type="scientific">uncultured Caudovirales phage</name>
    <dbReference type="NCBI Taxonomy" id="2100421"/>
    <lineage>
        <taxon>Viruses</taxon>
        <taxon>Duplodnaviria</taxon>
        <taxon>Heunggongvirae</taxon>
        <taxon>Uroviricota</taxon>
        <taxon>Caudoviricetes</taxon>
        <taxon>Peduoviridae</taxon>
        <taxon>Maltschvirus</taxon>
        <taxon>Maltschvirus maltsch</taxon>
    </lineage>
</organism>
<gene>
    <name evidence="1" type="ORF">UFOVP448_45</name>
</gene>
<accession>A0A6J5M852</accession>
<sequence>MEQEINALKVYIRMAEELIKLGNNMVTEATIERDKLQEQLIKLERRMKPPQGVIQA</sequence>
<reference evidence="1" key="1">
    <citation type="submission" date="2020-04" db="EMBL/GenBank/DDBJ databases">
        <authorList>
            <person name="Chiriac C."/>
            <person name="Salcher M."/>
            <person name="Ghai R."/>
            <person name="Kavagutti S V."/>
        </authorList>
    </citation>
    <scope>NUCLEOTIDE SEQUENCE</scope>
</reference>
<proteinExistence type="predicted"/>
<evidence type="ECO:0000313" key="1">
    <source>
        <dbReference type="EMBL" id="CAB4142868.1"/>
    </source>
</evidence>
<protein>
    <submittedName>
        <fullName evidence="1">Uncharacterized protein</fullName>
    </submittedName>
</protein>
<dbReference type="EMBL" id="LR796422">
    <property type="protein sequence ID" value="CAB4142868.1"/>
    <property type="molecule type" value="Genomic_DNA"/>
</dbReference>